<feature type="domain" description="RES" evidence="1">
    <location>
        <begin position="32"/>
        <end position="187"/>
    </location>
</feature>
<dbReference type="AlphaFoldDB" id="A0A5B0EEQ1"/>
<evidence type="ECO:0000313" key="2">
    <source>
        <dbReference type="EMBL" id="KAA0975839.1"/>
    </source>
</evidence>
<reference evidence="2 3" key="1">
    <citation type="submission" date="2019-07" db="EMBL/GenBank/DDBJ databases">
        <title>Analysis of the biochemical properties, biological activity and biotechnological potential of siderophores and biosurfactants produced by Antarctic psychrotolerant bacteria.</title>
        <authorList>
            <person name="Styczynski M."/>
            <person name="Krucon T."/>
            <person name="Decewicz P."/>
            <person name="Dziewit L."/>
        </authorList>
    </citation>
    <scope>NUCLEOTIDE SEQUENCE [LARGE SCALE GENOMIC DNA]</scope>
    <source>
        <strain evidence="2 3">ANT_H27</strain>
    </source>
</reference>
<dbReference type="Proteomes" id="UP000323856">
    <property type="component" value="Unassembled WGS sequence"/>
</dbReference>
<name>A0A5B0EEQ1_9MICC</name>
<organism evidence="2 3">
    <name type="scientific">Paeniglutamicibacter gangotriensis</name>
    <dbReference type="NCBI Taxonomy" id="254787"/>
    <lineage>
        <taxon>Bacteria</taxon>
        <taxon>Bacillati</taxon>
        <taxon>Actinomycetota</taxon>
        <taxon>Actinomycetes</taxon>
        <taxon>Micrococcales</taxon>
        <taxon>Micrococcaceae</taxon>
        <taxon>Paeniglutamicibacter</taxon>
    </lineage>
</organism>
<dbReference type="Pfam" id="PF08808">
    <property type="entry name" value="RES"/>
    <property type="match status" value="1"/>
</dbReference>
<accession>A0A5B0EEQ1</accession>
<protein>
    <submittedName>
        <fullName evidence="2">RES domain-containing protein</fullName>
    </submittedName>
</protein>
<sequence length="216" mass="23791">MRVSPNHPKNPLNPKVPLQVEPKHLITYDQALWRIHTTVGAHPTAWDELRTYGPISRFRWDPHPAPTQLHLEAAVSYAATGFVMAFAEIFQHDQAITLSASRALSGWYPARALTLLDLVSSDWAVHHGASASLPQATRNICRNWSNSIWAELSRGSDALLDGLYVPSTTVGDPMVVLFPRARDAFPATPDFSRSLNHAAVAAMATSAAAQLRWAIR</sequence>
<dbReference type="OrthoDB" id="3256236at2"/>
<proteinExistence type="predicted"/>
<evidence type="ECO:0000259" key="1">
    <source>
        <dbReference type="Pfam" id="PF08808"/>
    </source>
</evidence>
<evidence type="ECO:0000313" key="3">
    <source>
        <dbReference type="Proteomes" id="UP000323856"/>
    </source>
</evidence>
<dbReference type="InterPro" id="IPR014914">
    <property type="entry name" value="RES_dom"/>
</dbReference>
<gene>
    <name evidence="2" type="ORF">FQ154_13525</name>
</gene>
<comment type="caution">
    <text evidence="2">The sequence shown here is derived from an EMBL/GenBank/DDBJ whole genome shotgun (WGS) entry which is preliminary data.</text>
</comment>
<dbReference type="EMBL" id="VOBL01000014">
    <property type="protein sequence ID" value="KAA0975839.1"/>
    <property type="molecule type" value="Genomic_DNA"/>
</dbReference>